<protein>
    <submittedName>
        <fullName evidence="1">Uncharacterized protein</fullName>
    </submittedName>
</protein>
<evidence type="ECO:0000313" key="2">
    <source>
        <dbReference type="Proteomes" id="UP000471521"/>
    </source>
</evidence>
<keyword evidence="2" id="KW-1185">Reference proteome</keyword>
<organism evidence="1 2">
    <name type="scientific">Halobacterium bonnevillei</name>
    <dbReference type="NCBI Taxonomy" id="2692200"/>
    <lineage>
        <taxon>Archaea</taxon>
        <taxon>Methanobacteriati</taxon>
        <taxon>Methanobacteriota</taxon>
        <taxon>Stenosarchaea group</taxon>
        <taxon>Halobacteria</taxon>
        <taxon>Halobacteriales</taxon>
        <taxon>Halobacteriaceae</taxon>
        <taxon>Halobacterium</taxon>
    </lineage>
</organism>
<reference evidence="1 2" key="1">
    <citation type="submission" date="2019-12" db="EMBL/GenBank/DDBJ databases">
        <title>Isolation and characterization of three novel carbon monoxide-oxidizing members of Halobacteria from salione crusts and soils.</title>
        <authorList>
            <person name="Myers M.R."/>
            <person name="King G.M."/>
        </authorList>
    </citation>
    <scope>NUCLEOTIDE SEQUENCE [LARGE SCALE GENOMIC DNA]</scope>
    <source>
        <strain evidence="1 2">PCN9</strain>
    </source>
</reference>
<evidence type="ECO:0000313" key="1">
    <source>
        <dbReference type="EMBL" id="MXR19745.1"/>
    </source>
</evidence>
<dbReference type="Proteomes" id="UP000471521">
    <property type="component" value="Unassembled WGS sequence"/>
</dbReference>
<proteinExistence type="predicted"/>
<dbReference type="OrthoDB" id="385957at2157"/>
<dbReference type="AlphaFoldDB" id="A0A6B0SDC9"/>
<gene>
    <name evidence="1" type="ORF">GRX66_03675</name>
</gene>
<comment type="caution">
    <text evidence="1">The sequence shown here is derived from an EMBL/GenBank/DDBJ whole genome shotgun (WGS) entry which is preliminary data.</text>
</comment>
<sequence length="108" mass="11794">MTFETSEEEQLLVRAGVSEMNNRVLYQGDVTGRYAVVPVDELVGGDNEPSDEVLGFDSEPVIEDMQIIGDAAHVGADGSEHVALYRGGEQIVEFDSKGAYGLLWIPYE</sequence>
<dbReference type="EMBL" id="WUUU01000014">
    <property type="protein sequence ID" value="MXR19745.1"/>
    <property type="molecule type" value="Genomic_DNA"/>
</dbReference>
<name>A0A6B0SDC9_9EURY</name>
<accession>A0A6B0SDC9</accession>
<dbReference type="RefSeq" id="WP_159525319.1">
    <property type="nucleotide sequence ID" value="NZ_WUUU01000014.1"/>
</dbReference>